<keyword evidence="2" id="KW-0233">DNA recombination</keyword>
<dbReference type="Gene3D" id="1.10.443.10">
    <property type="entry name" value="Intergrase catalytic core"/>
    <property type="match status" value="1"/>
</dbReference>
<dbReference type="SUPFAM" id="SSF56349">
    <property type="entry name" value="DNA breaking-rejoining enzymes"/>
    <property type="match status" value="1"/>
</dbReference>
<evidence type="ECO:0000313" key="6">
    <source>
        <dbReference type="EMBL" id="RAZ73458.1"/>
    </source>
</evidence>
<evidence type="ECO:0000256" key="3">
    <source>
        <dbReference type="PROSITE-ProRule" id="PRU01248"/>
    </source>
</evidence>
<protein>
    <submittedName>
        <fullName evidence="6">Integrase</fullName>
    </submittedName>
</protein>
<evidence type="ECO:0000259" key="4">
    <source>
        <dbReference type="PROSITE" id="PS51898"/>
    </source>
</evidence>
<dbReference type="InterPro" id="IPR002104">
    <property type="entry name" value="Integrase_catalytic"/>
</dbReference>
<dbReference type="EMBL" id="QLZR01000010">
    <property type="protein sequence ID" value="RAZ73458.1"/>
    <property type="molecule type" value="Genomic_DNA"/>
</dbReference>
<dbReference type="InterPro" id="IPR010998">
    <property type="entry name" value="Integrase_recombinase_N"/>
</dbReference>
<gene>
    <name evidence="6" type="ORF">DP120_17145</name>
</gene>
<organism evidence="6 7">
    <name type="scientific">Planococcus halotolerans</name>
    <dbReference type="NCBI Taxonomy" id="2233542"/>
    <lineage>
        <taxon>Bacteria</taxon>
        <taxon>Bacillati</taxon>
        <taxon>Bacillota</taxon>
        <taxon>Bacilli</taxon>
        <taxon>Bacillales</taxon>
        <taxon>Caryophanaceae</taxon>
        <taxon>Planococcus</taxon>
    </lineage>
</organism>
<dbReference type="PANTHER" id="PTHR30349">
    <property type="entry name" value="PHAGE INTEGRASE-RELATED"/>
    <property type="match status" value="1"/>
</dbReference>
<feature type="domain" description="Core-binding (CB)" evidence="5">
    <location>
        <begin position="48"/>
        <end position="157"/>
    </location>
</feature>
<dbReference type="InterPro" id="IPR011010">
    <property type="entry name" value="DNA_brk_join_enz"/>
</dbReference>
<evidence type="ECO:0000256" key="1">
    <source>
        <dbReference type="ARBA" id="ARBA00023125"/>
    </source>
</evidence>
<dbReference type="PROSITE" id="PS51898">
    <property type="entry name" value="TYR_RECOMBINASE"/>
    <property type="match status" value="1"/>
</dbReference>
<reference evidence="6 7" key="1">
    <citation type="submission" date="2018-06" db="EMBL/GenBank/DDBJ databases">
        <title>The draft genome sequences of strains SCU63 and S1.</title>
        <authorList>
            <person name="Gan L."/>
        </authorList>
    </citation>
    <scope>NUCLEOTIDE SEQUENCE [LARGE SCALE GENOMIC DNA]</scope>
    <source>
        <strain evidence="6 7">SCU63</strain>
    </source>
</reference>
<proteinExistence type="predicted"/>
<comment type="caution">
    <text evidence="6">The sequence shown here is derived from an EMBL/GenBank/DDBJ whole genome shotgun (WGS) entry which is preliminary data.</text>
</comment>
<keyword evidence="1 3" id="KW-0238">DNA-binding</keyword>
<dbReference type="Proteomes" id="UP000251002">
    <property type="component" value="Unassembled WGS sequence"/>
</dbReference>
<name>A0A365KJZ5_9BACL</name>
<keyword evidence="7" id="KW-1185">Reference proteome</keyword>
<evidence type="ECO:0000259" key="5">
    <source>
        <dbReference type="PROSITE" id="PS51900"/>
    </source>
</evidence>
<dbReference type="GO" id="GO:0015074">
    <property type="term" value="P:DNA integration"/>
    <property type="evidence" value="ECO:0007669"/>
    <property type="project" value="InterPro"/>
</dbReference>
<feature type="domain" description="Tyr recombinase" evidence="4">
    <location>
        <begin position="176"/>
        <end position="374"/>
    </location>
</feature>
<dbReference type="AlphaFoldDB" id="A0A365KJZ5"/>
<dbReference type="Pfam" id="PF00589">
    <property type="entry name" value="Phage_integrase"/>
    <property type="match status" value="1"/>
</dbReference>
<dbReference type="InterPro" id="IPR050090">
    <property type="entry name" value="Tyrosine_recombinase_XerCD"/>
</dbReference>
<evidence type="ECO:0000313" key="7">
    <source>
        <dbReference type="Proteomes" id="UP000251002"/>
    </source>
</evidence>
<dbReference type="GO" id="GO:0003677">
    <property type="term" value="F:DNA binding"/>
    <property type="evidence" value="ECO:0007669"/>
    <property type="project" value="UniProtKB-UniRule"/>
</dbReference>
<dbReference type="InterPro" id="IPR044068">
    <property type="entry name" value="CB"/>
</dbReference>
<dbReference type="Gene3D" id="1.10.150.130">
    <property type="match status" value="1"/>
</dbReference>
<dbReference type="GO" id="GO:0006310">
    <property type="term" value="P:DNA recombination"/>
    <property type="evidence" value="ECO:0007669"/>
    <property type="project" value="UniProtKB-KW"/>
</dbReference>
<sequence>MEEKRIKIMELIITGSFGELQLSELSMGELQQKIDAAEKGKQNPFSEFNDVEILMWYIHEQKHADAKNDRSDRTRREYENELRLFIEHLLQHGNEIGVDIEHIKEGSLFKSLEPRHLRRYQEWLVSSSPYVQKGKVYSPATIARKTTILKSFFQYLYRGLYIRTDVASGLRIATVRKDDRPDRDLGPGDVVKALRAFRNMEHHVMFGIVLVLSTTGLRNEEFCKLKVGDVKSDRILGGHYLVVTGKGNKKRQIPLKEKVLESIRLFRQARGLPVLAEADPAAPLFTTNRGTAFSPSYLISYMTKEFKKIERELEGIDVKLTPHVFRHAFAITSRLNKADAYDIMRSLGHEKLETTQIYLEKVFAREGHAINQWAEDALDEIL</sequence>
<dbReference type="PROSITE" id="PS51900">
    <property type="entry name" value="CB"/>
    <property type="match status" value="1"/>
</dbReference>
<evidence type="ECO:0000256" key="2">
    <source>
        <dbReference type="ARBA" id="ARBA00023172"/>
    </source>
</evidence>
<dbReference type="InterPro" id="IPR013762">
    <property type="entry name" value="Integrase-like_cat_sf"/>
</dbReference>
<accession>A0A365KJZ5</accession>